<dbReference type="EMBL" id="CATQJL010000223">
    <property type="protein sequence ID" value="CAJ0598281.1"/>
    <property type="molecule type" value="Genomic_DNA"/>
</dbReference>
<feature type="region of interest" description="Disordered" evidence="1">
    <location>
        <begin position="1"/>
        <end position="36"/>
    </location>
</feature>
<comment type="caution">
    <text evidence="2">The sequence shown here is derived from an EMBL/GenBank/DDBJ whole genome shotgun (WGS) entry which is preliminary data.</text>
</comment>
<feature type="compositionally biased region" description="Polar residues" evidence="1">
    <location>
        <begin position="23"/>
        <end position="36"/>
    </location>
</feature>
<proteinExistence type="predicted"/>
<evidence type="ECO:0000313" key="2">
    <source>
        <dbReference type="EMBL" id="CAJ0598281.1"/>
    </source>
</evidence>
<dbReference type="SUPFAM" id="SSF50156">
    <property type="entry name" value="PDZ domain-like"/>
    <property type="match status" value="1"/>
</dbReference>
<dbReference type="Proteomes" id="UP001176961">
    <property type="component" value="Unassembled WGS sequence"/>
</dbReference>
<evidence type="ECO:0000313" key="3">
    <source>
        <dbReference type="Proteomes" id="UP001176961"/>
    </source>
</evidence>
<sequence length="250" mass="27493">MPKSAKPKCCESTQLDTDELQESAGSETMKSVPPSRNKNIIRKKGFQYGLVRLYLVKGKRVGLGIKTHKDQVVVSKSQKDSICEHIIRRLDRIIDVNGTQVADRDVCREMLIKSLLKTNTVSLVIERPIEKEAIEAMERFLAEAGGQSAATSPVRDKNSKPKQVDPGNLVKGLKGDVSPRRMQSPRKGRRSQPPSAEDSGNKSPHRSPSLHNINDAKGQSLDDAEKRVSALGGILKKGSKLKAVVALKRK</sequence>
<dbReference type="InterPro" id="IPR040264">
    <property type="entry name" value="T15H9.4-like"/>
</dbReference>
<dbReference type="InterPro" id="IPR036034">
    <property type="entry name" value="PDZ_sf"/>
</dbReference>
<name>A0AA36M552_CYLNA</name>
<dbReference type="Gene3D" id="2.30.42.10">
    <property type="match status" value="1"/>
</dbReference>
<evidence type="ECO:0000256" key="1">
    <source>
        <dbReference type="SAM" id="MobiDB-lite"/>
    </source>
</evidence>
<dbReference type="PANTHER" id="PTHR31327">
    <property type="entry name" value="SPERM MEIOSIS PDZ DOMAIN CONTAINING PROTEINS-RELATED"/>
    <property type="match status" value="1"/>
</dbReference>
<protein>
    <recommendedName>
        <fullName evidence="4">PDZ domain-containing protein</fullName>
    </recommendedName>
</protein>
<evidence type="ECO:0008006" key="4">
    <source>
        <dbReference type="Google" id="ProtNLM"/>
    </source>
</evidence>
<organism evidence="2 3">
    <name type="scientific">Cylicocyclus nassatus</name>
    <name type="common">Nematode worm</name>
    <dbReference type="NCBI Taxonomy" id="53992"/>
    <lineage>
        <taxon>Eukaryota</taxon>
        <taxon>Metazoa</taxon>
        <taxon>Ecdysozoa</taxon>
        <taxon>Nematoda</taxon>
        <taxon>Chromadorea</taxon>
        <taxon>Rhabditida</taxon>
        <taxon>Rhabditina</taxon>
        <taxon>Rhabditomorpha</taxon>
        <taxon>Strongyloidea</taxon>
        <taxon>Strongylidae</taxon>
        <taxon>Cylicocyclus</taxon>
    </lineage>
</organism>
<reference evidence="2" key="1">
    <citation type="submission" date="2023-07" db="EMBL/GenBank/DDBJ databases">
        <authorList>
            <consortium name="CYATHOMIX"/>
        </authorList>
    </citation>
    <scope>NUCLEOTIDE SEQUENCE</scope>
    <source>
        <strain evidence="2">N/A</strain>
    </source>
</reference>
<dbReference type="AlphaFoldDB" id="A0AA36M552"/>
<gene>
    <name evidence="2" type="ORF">CYNAS_LOCUS10264</name>
</gene>
<feature type="region of interest" description="Disordered" evidence="1">
    <location>
        <begin position="145"/>
        <end position="225"/>
    </location>
</feature>
<keyword evidence="3" id="KW-1185">Reference proteome</keyword>
<feature type="compositionally biased region" description="Basic and acidic residues" evidence="1">
    <location>
        <begin position="154"/>
        <end position="163"/>
    </location>
</feature>
<accession>A0AA36M552</accession>